<accession>A0A192YBJ4</accession>
<feature type="transmembrane region" description="Helical" evidence="1">
    <location>
        <begin position="84"/>
        <end position="106"/>
    </location>
</feature>
<dbReference type="GeneID" id="29059445"/>
<name>A0A192YBJ4_9CAUD</name>
<feature type="transmembrane region" description="Helical" evidence="1">
    <location>
        <begin position="112"/>
        <end position="132"/>
    </location>
</feature>
<sequence>MKIKTFGLMFLTTLLGVVLSYVSFSLTFNPDWSTYEFLNANKEYGVTPFICGSFIGFFALVNLISSVVYVLPNQDLIDETAPRWFIGCYAMSIVLCSLFALVVYSFSSFNAIFVVLAILICVFGLVFIIRFFDEIKAFFKDKFGKEVKKDEIKESEWARQRKERCVRDYVKHCRGK</sequence>
<dbReference type="Proteomes" id="UP000203816">
    <property type="component" value="Segment"/>
</dbReference>
<organism evidence="2 3">
    <name type="scientific">Morganella phage vB_MmoM_MP1</name>
    <dbReference type="NCBI Taxonomy" id="1852628"/>
    <lineage>
        <taxon>Viruses</taxon>
        <taxon>Duplodnaviria</taxon>
        <taxon>Heunggongvirae</taxon>
        <taxon>Uroviricota</taxon>
        <taxon>Caudoviricetes</taxon>
        <taxon>Pantevenvirales</taxon>
        <taxon>Straboviridae</taxon>
        <taxon>Gualtarvirus</taxon>
        <taxon>Gualtarvirus mp1</taxon>
    </lineage>
</organism>
<reference evidence="2 3" key="1">
    <citation type="submission" date="2016-04" db="EMBL/GenBank/DDBJ databases">
        <title>Comparative genomics of Morganella phages MP1 and MP2 define new clades among the T4 and T7-like Viruses.</title>
        <authorList>
            <person name="Pinto G."/>
            <person name="Oliveira A."/>
            <person name="Malgorzata L."/>
            <person name="Kropinski A."/>
            <person name="Azeredo J."/>
        </authorList>
    </citation>
    <scope>NUCLEOTIDE SEQUENCE [LARGE SCALE GENOMIC DNA]</scope>
</reference>
<keyword evidence="3" id="KW-1185">Reference proteome</keyword>
<dbReference type="RefSeq" id="YP_009279964.1">
    <property type="nucleotide sequence ID" value="NC_031020.1"/>
</dbReference>
<proteinExistence type="predicted"/>
<dbReference type="KEGG" id="vg:29059445"/>
<protein>
    <submittedName>
        <fullName evidence="2">Uncharacterized protein</fullName>
    </submittedName>
</protein>
<gene>
    <name evidence="2" type="ORF">MP1_gp0106</name>
</gene>
<dbReference type="EMBL" id="KX078569">
    <property type="protein sequence ID" value="ANM46485.1"/>
    <property type="molecule type" value="Genomic_DNA"/>
</dbReference>
<evidence type="ECO:0000256" key="1">
    <source>
        <dbReference type="SAM" id="Phobius"/>
    </source>
</evidence>
<evidence type="ECO:0000313" key="3">
    <source>
        <dbReference type="Proteomes" id="UP000203816"/>
    </source>
</evidence>
<feature type="transmembrane region" description="Helical" evidence="1">
    <location>
        <begin position="44"/>
        <end position="72"/>
    </location>
</feature>
<keyword evidence="1" id="KW-0812">Transmembrane</keyword>
<keyword evidence="1" id="KW-1133">Transmembrane helix</keyword>
<evidence type="ECO:0000313" key="2">
    <source>
        <dbReference type="EMBL" id="ANM46485.1"/>
    </source>
</evidence>
<keyword evidence="1" id="KW-0472">Membrane</keyword>